<dbReference type="PANTHER" id="PTHR43313:SF1">
    <property type="entry name" value="3BETA-HYDROXYSTEROID DEHYDROGENASE DHS-16"/>
    <property type="match status" value="1"/>
</dbReference>
<dbReference type="EMBL" id="KV442020">
    <property type="protein sequence ID" value="OAQ33779.1"/>
    <property type="molecule type" value="Genomic_DNA"/>
</dbReference>
<dbReference type="InterPro" id="IPR002347">
    <property type="entry name" value="SDR_fam"/>
</dbReference>
<dbReference type="OrthoDB" id="2102561at2759"/>
<dbReference type="GO" id="GO:0016491">
    <property type="term" value="F:oxidoreductase activity"/>
    <property type="evidence" value="ECO:0007669"/>
    <property type="project" value="TreeGrafter"/>
</dbReference>
<protein>
    <submittedName>
        <fullName evidence="2">NAD(P)-binding protein</fullName>
    </submittedName>
</protein>
<keyword evidence="1" id="KW-0521">NADP</keyword>
<evidence type="ECO:0000313" key="3">
    <source>
        <dbReference type="Proteomes" id="UP000078512"/>
    </source>
</evidence>
<dbReference type="PANTHER" id="PTHR43313">
    <property type="entry name" value="SHORT-CHAIN DEHYDROGENASE/REDUCTASE FAMILY 9C"/>
    <property type="match status" value="1"/>
</dbReference>
<sequence length="325" mass="36538">MPHHILTDFKNLVVVVTGCDTGFGAEIVNDLNQHDNYTIYATCLTLQAVEKYQAKGSTRLRAIQVDVTKQEDVSRLRDRIEAECPQGVYCVLNNAGINVGGLFDLTTEDAFERVMDVNYMGIIRITKALLPSLRTYAKSRHILPKEQELPRARLISITSVAGRINIPGLGSYSASKHAAESILDTLRVELSPWEIDVSMIEPYFAKTPIMTNSHAAFEQNWKRAGDNVHAMYGEAFVEIARKRSQLLYEKAMPPQWIVQAAVNAIREKNGAQTPRNLVAPWHVRLLIWISEMTPEWVIDGMMRSSMKKGGSWPADPFLLKDGKQN</sequence>
<dbReference type="InterPro" id="IPR020904">
    <property type="entry name" value="Sc_DH/Rdtase_CS"/>
</dbReference>
<proteinExistence type="predicted"/>
<dbReference type="PRINTS" id="PR00081">
    <property type="entry name" value="GDHRDH"/>
</dbReference>
<dbReference type="Pfam" id="PF00106">
    <property type="entry name" value="adh_short"/>
    <property type="match status" value="1"/>
</dbReference>
<organism evidence="2 3">
    <name type="scientific">Linnemannia elongata AG-77</name>
    <dbReference type="NCBI Taxonomy" id="1314771"/>
    <lineage>
        <taxon>Eukaryota</taxon>
        <taxon>Fungi</taxon>
        <taxon>Fungi incertae sedis</taxon>
        <taxon>Mucoromycota</taxon>
        <taxon>Mortierellomycotina</taxon>
        <taxon>Mortierellomycetes</taxon>
        <taxon>Mortierellales</taxon>
        <taxon>Mortierellaceae</taxon>
        <taxon>Linnemannia</taxon>
    </lineage>
</organism>
<reference evidence="2 3" key="1">
    <citation type="submission" date="2016-05" db="EMBL/GenBank/DDBJ databases">
        <title>Genome sequencing reveals origins of a unique bacterial endosymbiosis in the earliest lineages of terrestrial Fungi.</title>
        <authorList>
            <consortium name="DOE Joint Genome Institute"/>
            <person name="Uehling J."/>
            <person name="Gryganskyi A."/>
            <person name="Hameed K."/>
            <person name="Tschaplinski T."/>
            <person name="Misztal P."/>
            <person name="Wu S."/>
            <person name="Desiro A."/>
            <person name="Vande Pol N."/>
            <person name="Du Z.-Y."/>
            <person name="Zienkiewicz A."/>
            <person name="Zienkiewicz K."/>
            <person name="Morin E."/>
            <person name="Tisserant E."/>
            <person name="Splivallo R."/>
            <person name="Hainaut M."/>
            <person name="Henrissat B."/>
            <person name="Ohm R."/>
            <person name="Kuo A."/>
            <person name="Yan J."/>
            <person name="Lipzen A."/>
            <person name="Nolan M."/>
            <person name="Labutti K."/>
            <person name="Barry K."/>
            <person name="Goldstein A."/>
            <person name="Labbe J."/>
            <person name="Schadt C."/>
            <person name="Tuskan G."/>
            <person name="Grigoriev I."/>
            <person name="Martin F."/>
            <person name="Vilgalys R."/>
            <person name="Bonito G."/>
        </authorList>
    </citation>
    <scope>NUCLEOTIDE SEQUENCE [LARGE SCALE GENOMIC DNA]</scope>
    <source>
        <strain evidence="2 3">AG-77</strain>
    </source>
</reference>
<dbReference type="Proteomes" id="UP000078512">
    <property type="component" value="Unassembled WGS sequence"/>
</dbReference>
<dbReference type="InterPro" id="IPR036291">
    <property type="entry name" value="NAD(P)-bd_dom_sf"/>
</dbReference>
<dbReference type="Gene3D" id="3.40.50.720">
    <property type="entry name" value="NAD(P)-binding Rossmann-like Domain"/>
    <property type="match status" value="1"/>
</dbReference>
<dbReference type="GO" id="GO:0008202">
    <property type="term" value="P:steroid metabolic process"/>
    <property type="evidence" value="ECO:0007669"/>
    <property type="project" value="TreeGrafter"/>
</dbReference>
<gene>
    <name evidence="2" type="ORF">K457DRAFT_122228</name>
</gene>
<evidence type="ECO:0000256" key="1">
    <source>
        <dbReference type="ARBA" id="ARBA00022857"/>
    </source>
</evidence>
<keyword evidence="3" id="KW-1185">Reference proteome</keyword>
<dbReference type="PROSITE" id="PS00061">
    <property type="entry name" value="ADH_SHORT"/>
    <property type="match status" value="1"/>
</dbReference>
<evidence type="ECO:0000313" key="2">
    <source>
        <dbReference type="EMBL" id="OAQ33779.1"/>
    </source>
</evidence>
<accession>A0A197KBK8</accession>
<dbReference type="SUPFAM" id="SSF51735">
    <property type="entry name" value="NAD(P)-binding Rossmann-fold domains"/>
    <property type="match status" value="1"/>
</dbReference>
<dbReference type="STRING" id="1314771.A0A197KBK8"/>
<dbReference type="AlphaFoldDB" id="A0A197KBK8"/>
<name>A0A197KBK8_9FUNG</name>